<dbReference type="InterPro" id="IPR014710">
    <property type="entry name" value="RmlC-like_jellyroll"/>
</dbReference>
<dbReference type="Proteomes" id="UP000317429">
    <property type="component" value="Chromosome"/>
</dbReference>
<evidence type="ECO:0000313" key="1">
    <source>
        <dbReference type="EMBL" id="QDU88351.1"/>
    </source>
</evidence>
<dbReference type="SUPFAM" id="SSF51182">
    <property type="entry name" value="RmlC-like cupins"/>
    <property type="match status" value="1"/>
</dbReference>
<reference evidence="1 2" key="1">
    <citation type="submission" date="2019-02" db="EMBL/GenBank/DDBJ databases">
        <title>Deep-cultivation of Planctomycetes and their phenomic and genomic characterization uncovers novel biology.</title>
        <authorList>
            <person name="Wiegand S."/>
            <person name="Jogler M."/>
            <person name="Boedeker C."/>
            <person name="Pinto D."/>
            <person name="Vollmers J."/>
            <person name="Rivas-Marin E."/>
            <person name="Kohn T."/>
            <person name="Peeters S.H."/>
            <person name="Heuer A."/>
            <person name="Rast P."/>
            <person name="Oberbeckmann S."/>
            <person name="Bunk B."/>
            <person name="Jeske O."/>
            <person name="Meyerdierks A."/>
            <person name="Storesund J.E."/>
            <person name="Kallscheuer N."/>
            <person name="Luecker S."/>
            <person name="Lage O.M."/>
            <person name="Pohl T."/>
            <person name="Merkel B.J."/>
            <person name="Hornburger P."/>
            <person name="Mueller R.-W."/>
            <person name="Bruemmer F."/>
            <person name="Labrenz M."/>
            <person name="Spormann A.M."/>
            <person name="Op den Camp H."/>
            <person name="Overmann J."/>
            <person name="Amann R."/>
            <person name="Jetten M.S.M."/>
            <person name="Mascher T."/>
            <person name="Medema M.H."/>
            <person name="Devos D.P."/>
            <person name="Kaster A.-K."/>
            <person name="Ovreas L."/>
            <person name="Rohde M."/>
            <person name="Galperin M.Y."/>
            <person name="Jogler C."/>
        </authorList>
    </citation>
    <scope>NUCLEOTIDE SEQUENCE [LARGE SCALE GENOMIC DNA]</scope>
    <source>
        <strain evidence="1 2">Pla175</strain>
    </source>
</reference>
<keyword evidence="2" id="KW-1185">Reference proteome</keyword>
<proteinExistence type="predicted"/>
<dbReference type="Gene3D" id="2.60.120.10">
    <property type="entry name" value="Jelly Rolls"/>
    <property type="match status" value="1"/>
</dbReference>
<sequence>MQLTSKFDEAPWQRASDLARFKRIESEGYVIRLLQLDAGFEESDWCDKAHIGYVVEGELQVTFQDGVRTLCAGDVLTTLHGPASAHRGAVNHGTVTLFLVDPPQ</sequence>
<protein>
    <recommendedName>
        <fullName evidence="3">Cupin domain protein</fullName>
    </recommendedName>
</protein>
<dbReference type="OrthoDB" id="9794443at2"/>
<dbReference type="RefSeq" id="WP_145283180.1">
    <property type="nucleotide sequence ID" value="NZ_CP036291.1"/>
</dbReference>
<evidence type="ECO:0008006" key="3">
    <source>
        <dbReference type="Google" id="ProtNLM"/>
    </source>
</evidence>
<dbReference type="InterPro" id="IPR011051">
    <property type="entry name" value="RmlC_Cupin_sf"/>
</dbReference>
<dbReference type="KEGG" id="pnd:Pla175_17260"/>
<dbReference type="EMBL" id="CP036291">
    <property type="protein sequence ID" value="QDU88351.1"/>
    <property type="molecule type" value="Genomic_DNA"/>
</dbReference>
<organism evidence="1 2">
    <name type="scientific">Pirellulimonas nuda</name>
    <dbReference type="NCBI Taxonomy" id="2528009"/>
    <lineage>
        <taxon>Bacteria</taxon>
        <taxon>Pseudomonadati</taxon>
        <taxon>Planctomycetota</taxon>
        <taxon>Planctomycetia</taxon>
        <taxon>Pirellulales</taxon>
        <taxon>Lacipirellulaceae</taxon>
        <taxon>Pirellulimonas</taxon>
    </lineage>
</organism>
<gene>
    <name evidence="1" type="ORF">Pla175_17260</name>
</gene>
<dbReference type="AlphaFoldDB" id="A0A518DA37"/>
<accession>A0A518DA37</accession>
<evidence type="ECO:0000313" key="2">
    <source>
        <dbReference type="Proteomes" id="UP000317429"/>
    </source>
</evidence>
<name>A0A518DA37_9BACT</name>